<dbReference type="RefSeq" id="WP_317832948.1">
    <property type="nucleotide sequence ID" value="NZ_CP136920.1"/>
</dbReference>
<dbReference type="InterPro" id="IPR013216">
    <property type="entry name" value="Methyltransf_11"/>
</dbReference>
<dbReference type="Pfam" id="PF01022">
    <property type="entry name" value="HTH_5"/>
    <property type="match status" value="1"/>
</dbReference>
<name>A0AAQ3L810_9BACT</name>
<dbReference type="CDD" id="cd00090">
    <property type="entry name" value="HTH_ARSR"/>
    <property type="match status" value="1"/>
</dbReference>
<dbReference type="Gene3D" id="1.10.10.10">
    <property type="entry name" value="Winged helix-like DNA-binding domain superfamily/Winged helix DNA-binding domain"/>
    <property type="match status" value="1"/>
</dbReference>
<keyword evidence="3" id="KW-1185">Reference proteome</keyword>
<gene>
    <name evidence="2" type="ORF">RZN69_19230</name>
</gene>
<dbReference type="InterPro" id="IPR036390">
    <property type="entry name" value="WH_DNA-bd_sf"/>
</dbReference>
<dbReference type="InterPro" id="IPR036388">
    <property type="entry name" value="WH-like_DNA-bd_sf"/>
</dbReference>
<dbReference type="SUPFAM" id="SSF46785">
    <property type="entry name" value="Winged helix' DNA-binding domain"/>
    <property type="match status" value="1"/>
</dbReference>
<dbReference type="PROSITE" id="PS50987">
    <property type="entry name" value="HTH_ARSR_2"/>
    <property type="match status" value="1"/>
</dbReference>
<evidence type="ECO:0000259" key="1">
    <source>
        <dbReference type="PROSITE" id="PS50987"/>
    </source>
</evidence>
<dbReference type="NCBIfam" id="NF033788">
    <property type="entry name" value="HTH_metalloreg"/>
    <property type="match status" value="1"/>
</dbReference>
<evidence type="ECO:0000313" key="2">
    <source>
        <dbReference type="EMBL" id="WOO40761.1"/>
    </source>
</evidence>
<dbReference type="EMBL" id="CP136920">
    <property type="protein sequence ID" value="WOO40761.1"/>
    <property type="molecule type" value="Genomic_DNA"/>
</dbReference>
<dbReference type="Gene3D" id="3.40.50.150">
    <property type="entry name" value="Vaccinia Virus protein VP39"/>
    <property type="match status" value="1"/>
</dbReference>
<dbReference type="InterPro" id="IPR011991">
    <property type="entry name" value="ArsR-like_HTH"/>
</dbReference>
<dbReference type="InterPro" id="IPR029063">
    <property type="entry name" value="SAM-dependent_MTases_sf"/>
</dbReference>
<dbReference type="CDD" id="cd02440">
    <property type="entry name" value="AdoMet_MTases"/>
    <property type="match status" value="1"/>
</dbReference>
<evidence type="ECO:0000313" key="3">
    <source>
        <dbReference type="Proteomes" id="UP001304300"/>
    </source>
</evidence>
<dbReference type="SMART" id="SM00418">
    <property type="entry name" value="HTH_ARSR"/>
    <property type="match status" value="1"/>
</dbReference>
<dbReference type="InterPro" id="IPR001845">
    <property type="entry name" value="HTH_ArsR_DNA-bd_dom"/>
</dbReference>
<dbReference type="GO" id="GO:0003700">
    <property type="term" value="F:DNA-binding transcription factor activity"/>
    <property type="evidence" value="ECO:0007669"/>
    <property type="project" value="InterPro"/>
</dbReference>
<protein>
    <submittedName>
        <fullName evidence="2">Metalloregulator ArsR/SmtB family transcription factor</fullName>
    </submittedName>
</protein>
<dbReference type="PANTHER" id="PTHR43591">
    <property type="entry name" value="METHYLTRANSFERASE"/>
    <property type="match status" value="1"/>
</dbReference>
<dbReference type="KEGG" id="puo:RZN69_19230"/>
<dbReference type="PRINTS" id="PR00778">
    <property type="entry name" value="HTHARSR"/>
</dbReference>
<dbReference type="Pfam" id="PF08241">
    <property type="entry name" value="Methyltransf_11"/>
    <property type="match status" value="1"/>
</dbReference>
<accession>A0AAQ3L810</accession>
<reference evidence="2 3" key="1">
    <citation type="submission" date="2023-10" db="EMBL/GenBank/DDBJ databases">
        <title>Rubellicoccus peritrichatus gen. nov., sp. nov., isolated from an algae of coral reef tank.</title>
        <authorList>
            <person name="Luo J."/>
        </authorList>
    </citation>
    <scope>NUCLEOTIDE SEQUENCE [LARGE SCALE GENOMIC DNA]</scope>
    <source>
        <strain evidence="2 3">CR14</strain>
    </source>
</reference>
<dbReference type="Proteomes" id="UP001304300">
    <property type="component" value="Chromosome"/>
</dbReference>
<feature type="domain" description="HTH arsR-type" evidence="1">
    <location>
        <begin position="1"/>
        <end position="92"/>
    </location>
</feature>
<sequence>MTASWDILKLLADQTRLRLLNLLQQEELSVAEIQEALDMGQSRISTHLGLLRGADLVIDRKQGKKSFYQLNPKLPKEGKVLIEATFSTFSADAQFKEDSENLSRILQRRRDATEQYFNQVAGRLGKHYCPGRSWEAIGHFLLHLTPRITIADLGAGEGVLSQLLAKHAEQVYCVDSAPKMVEFGLDLATKHGIENLSYKLGDIEAVPLENSSVDLAVLSQALHHANKPQRAIGEAFRILKPGGRLVVLDLKEHQFEKARELYADVWLGFGENQLYRWMKDAGFVSADVSIVAREEQEPYFETILASGIKPE</sequence>
<dbReference type="AlphaFoldDB" id="A0AAQ3L810"/>
<organism evidence="2 3">
    <name type="scientific">Rubellicoccus peritrichatus</name>
    <dbReference type="NCBI Taxonomy" id="3080537"/>
    <lineage>
        <taxon>Bacteria</taxon>
        <taxon>Pseudomonadati</taxon>
        <taxon>Verrucomicrobiota</taxon>
        <taxon>Opitutia</taxon>
        <taxon>Puniceicoccales</taxon>
        <taxon>Cerasicoccaceae</taxon>
        <taxon>Rubellicoccus</taxon>
    </lineage>
</organism>
<dbReference type="SUPFAM" id="SSF53335">
    <property type="entry name" value="S-adenosyl-L-methionine-dependent methyltransferases"/>
    <property type="match status" value="1"/>
</dbReference>
<proteinExistence type="predicted"/>